<feature type="domain" description="G-protein coupled receptors family 3 profile" evidence="13">
    <location>
        <begin position="563"/>
        <end position="827"/>
    </location>
</feature>
<keyword evidence="7" id="KW-0297">G-protein coupled receptor</keyword>
<dbReference type="PANTHER" id="PTHR24061:SF599">
    <property type="entry name" value="G-PROTEIN COUPLED RECEPTORS FAMILY 3 PROFILE DOMAIN-CONTAINING PROTEIN"/>
    <property type="match status" value="1"/>
</dbReference>
<dbReference type="InterPro" id="IPR000068">
    <property type="entry name" value="GPCR_3_Ca_sens_rcpt-rel"/>
</dbReference>
<dbReference type="Pfam" id="PF01094">
    <property type="entry name" value="ANF_receptor"/>
    <property type="match status" value="1"/>
</dbReference>
<dbReference type="PROSITE" id="PS50259">
    <property type="entry name" value="G_PROTEIN_RECEP_F3_4"/>
    <property type="match status" value="1"/>
</dbReference>
<keyword evidence="4 12" id="KW-0812">Transmembrane</keyword>
<dbReference type="GeneID" id="129339715"/>
<dbReference type="Proteomes" id="UP001190640">
    <property type="component" value="Chromosome 12"/>
</dbReference>
<dbReference type="Gene3D" id="2.10.50.30">
    <property type="entry name" value="GPCR, family 3, nine cysteines domain"/>
    <property type="match status" value="1"/>
</dbReference>
<organism evidence="14 15">
    <name type="scientific">Eublepharis macularius</name>
    <name type="common">Leopard gecko</name>
    <name type="synonym">Cyrtodactylus macularius</name>
    <dbReference type="NCBI Taxonomy" id="481883"/>
    <lineage>
        <taxon>Eukaryota</taxon>
        <taxon>Metazoa</taxon>
        <taxon>Chordata</taxon>
        <taxon>Craniata</taxon>
        <taxon>Vertebrata</taxon>
        <taxon>Euteleostomi</taxon>
        <taxon>Lepidosauria</taxon>
        <taxon>Squamata</taxon>
        <taxon>Bifurcata</taxon>
        <taxon>Gekkota</taxon>
        <taxon>Eublepharidae</taxon>
        <taxon>Eublepharinae</taxon>
        <taxon>Eublepharis</taxon>
    </lineage>
</organism>
<sequence>MTSNVKLMEDGELQGQDGVIRVCAVPQNYQQILTTAFAIKEINENPRLLPNVTLGFRIYDSYLTPRWIYHALLQFLSPWDRFAPNYRCDSQDNIFAIIEGFYSASSSLIPNVLGVYKIPQLSYGCAPLLTEVSQVLSFYQMVPNEILQYKGILQLLLHFKWTWVGFFAGIFMDSEWFMQNILPEFSKNGICFDFIDTVYSYGMDKDYREIIKWSEKVYDKLMKTKANVLVFYGDDLNMLRVRLMLSVTIYKYKLKKPKGEVWLLPAQIEIKSLPSPQHWSPRYFHGALSVAFHSNDVQGFQEFLLSRRPSNAKEDGFLQDFWATAFNCLFPNSFLRHSPYFTYTTNCTGEEKLENLPQPYLEMTMSGHSYAIYNGVYVVAHALHALYLSKSSRATTEGKRKKLHSLKPWQLHCFLRYVSFNNSAGDKVSLIQNEELEARFDVINWITLPNQSLAKQKVGKIDLQAPAGQTLSINEDIIIWDDWFKQTQPISVCTESCYPGYRKKKKEGEPSCCYDCTPCPEGKISAQKDMAECFQCRDDQYPNKGQNVCIPKVETFLAYEEPLGMSLALIALLFSLITVLILGLFIKHHDTPIVKANNRSLTYTLLLSLLLCFLSALLFIGQPEKGTCLLRQAAFGIIFSMAVSSVLAKTVTVVLAFLATIPGSNLRKWVGKRQANSIVFCCTLIQAGICGLWLAASPPFPDVDMNSIMEEIILTCNEGSTVMFYCVLSYMGFLAIASFAVAFPARKLPDTFNEAKFITFSMLVFCCVWLSFVPTYLSTKGKYMVATEVFSILASSAGLLGFILLPKCYIIVLKPELNKKDHVIRRKF</sequence>
<accession>A0AA97K825</accession>
<evidence type="ECO:0000256" key="8">
    <source>
        <dbReference type="ARBA" id="ARBA00023136"/>
    </source>
</evidence>
<keyword evidence="6 12" id="KW-1133">Transmembrane helix</keyword>
<dbReference type="PRINTS" id="PR01535">
    <property type="entry name" value="VOMERONASL2R"/>
</dbReference>
<dbReference type="AlphaFoldDB" id="A0AA97K825"/>
<dbReference type="Gene3D" id="3.40.50.2300">
    <property type="match status" value="2"/>
</dbReference>
<comment type="subcellular location">
    <subcellularLocation>
        <location evidence="1">Cell membrane</location>
        <topology evidence="1">Multi-pass membrane protein</topology>
    </subcellularLocation>
</comment>
<dbReference type="PRINTS" id="PR00248">
    <property type="entry name" value="GPCRMGR"/>
</dbReference>
<evidence type="ECO:0000313" key="14">
    <source>
        <dbReference type="Proteomes" id="UP001190640"/>
    </source>
</evidence>
<evidence type="ECO:0000256" key="5">
    <source>
        <dbReference type="ARBA" id="ARBA00022729"/>
    </source>
</evidence>
<feature type="transmembrane region" description="Helical" evidence="12">
    <location>
        <begin position="757"/>
        <end position="777"/>
    </location>
</feature>
<feature type="transmembrane region" description="Helical" evidence="12">
    <location>
        <begin position="678"/>
        <end position="696"/>
    </location>
</feature>
<evidence type="ECO:0000259" key="13">
    <source>
        <dbReference type="PROSITE" id="PS50259"/>
    </source>
</evidence>
<keyword evidence="3" id="KW-1003">Cell membrane</keyword>
<evidence type="ECO:0000313" key="15">
    <source>
        <dbReference type="RefSeq" id="XP_054850271.1"/>
    </source>
</evidence>
<dbReference type="InterPro" id="IPR017978">
    <property type="entry name" value="GPCR_3_C"/>
</dbReference>
<evidence type="ECO:0000256" key="1">
    <source>
        <dbReference type="ARBA" id="ARBA00004651"/>
    </source>
</evidence>
<dbReference type="GO" id="GO:0005886">
    <property type="term" value="C:plasma membrane"/>
    <property type="evidence" value="ECO:0007669"/>
    <property type="project" value="UniProtKB-SubCell"/>
</dbReference>
<dbReference type="Pfam" id="PF00003">
    <property type="entry name" value="7tm_3"/>
    <property type="match status" value="1"/>
</dbReference>
<feature type="transmembrane region" description="Helical" evidence="12">
    <location>
        <begin position="789"/>
        <end position="812"/>
    </location>
</feature>
<evidence type="ECO:0000256" key="6">
    <source>
        <dbReference type="ARBA" id="ARBA00022989"/>
    </source>
</evidence>
<evidence type="ECO:0000256" key="12">
    <source>
        <dbReference type="SAM" id="Phobius"/>
    </source>
</evidence>
<evidence type="ECO:0000256" key="2">
    <source>
        <dbReference type="ARBA" id="ARBA00007242"/>
    </source>
</evidence>
<dbReference type="InterPro" id="IPR000337">
    <property type="entry name" value="GPCR_3"/>
</dbReference>
<feature type="transmembrane region" description="Helical" evidence="12">
    <location>
        <begin position="722"/>
        <end position="745"/>
    </location>
</feature>
<dbReference type="InterPro" id="IPR004073">
    <property type="entry name" value="GPCR_3_vmron_rcpt_2"/>
</dbReference>
<protein>
    <submittedName>
        <fullName evidence="15">Vomeronasal type-2 receptor 26-like</fullName>
    </submittedName>
</protein>
<name>A0AA97K825_EUBMA</name>
<evidence type="ECO:0000256" key="11">
    <source>
        <dbReference type="ARBA" id="ARBA00023224"/>
    </source>
</evidence>
<dbReference type="InterPro" id="IPR001828">
    <property type="entry name" value="ANF_lig-bd_rcpt"/>
</dbReference>
<feature type="transmembrane region" description="Helical" evidence="12">
    <location>
        <begin position="563"/>
        <end position="586"/>
    </location>
</feature>
<evidence type="ECO:0000256" key="10">
    <source>
        <dbReference type="ARBA" id="ARBA00023180"/>
    </source>
</evidence>
<dbReference type="InterPro" id="IPR011500">
    <property type="entry name" value="GPCR_3_9-Cys_dom"/>
</dbReference>
<dbReference type="PANTHER" id="PTHR24061">
    <property type="entry name" value="CALCIUM-SENSING RECEPTOR-RELATED"/>
    <property type="match status" value="1"/>
</dbReference>
<proteinExistence type="inferred from homology"/>
<dbReference type="RefSeq" id="XP_054850271.1">
    <property type="nucleotide sequence ID" value="XM_054994296.1"/>
</dbReference>
<dbReference type="GO" id="GO:0004930">
    <property type="term" value="F:G protein-coupled receptor activity"/>
    <property type="evidence" value="ECO:0007669"/>
    <property type="project" value="UniProtKB-KW"/>
</dbReference>
<feature type="transmembrane region" description="Helical" evidence="12">
    <location>
        <begin position="601"/>
        <end position="621"/>
    </location>
</feature>
<dbReference type="InterPro" id="IPR017979">
    <property type="entry name" value="GPCR_3_CS"/>
</dbReference>
<dbReference type="KEGG" id="emc:129339715"/>
<keyword evidence="5" id="KW-0732">Signal</keyword>
<comment type="similarity">
    <text evidence="2">Belongs to the G-protein coupled receptor 3 family.</text>
</comment>
<dbReference type="CDD" id="cd15283">
    <property type="entry name" value="7tmC_V2R_pheromone"/>
    <property type="match status" value="1"/>
</dbReference>
<dbReference type="InterPro" id="IPR038550">
    <property type="entry name" value="GPCR_3_9-Cys_sf"/>
</dbReference>
<evidence type="ECO:0000256" key="3">
    <source>
        <dbReference type="ARBA" id="ARBA00022475"/>
    </source>
</evidence>
<keyword evidence="10" id="KW-0325">Glycoprotein</keyword>
<dbReference type="InterPro" id="IPR028082">
    <property type="entry name" value="Peripla_BP_I"/>
</dbReference>
<evidence type="ECO:0000256" key="9">
    <source>
        <dbReference type="ARBA" id="ARBA00023170"/>
    </source>
</evidence>
<dbReference type="PROSITE" id="PS00981">
    <property type="entry name" value="G_PROTEIN_RECEP_F3_3"/>
    <property type="match status" value="1"/>
</dbReference>
<evidence type="ECO:0000256" key="4">
    <source>
        <dbReference type="ARBA" id="ARBA00022692"/>
    </source>
</evidence>
<dbReference type="FunFam" id="2.10.50.30:FF:000002">
    <property type="entry name" value="Vomeronasal 2 receptor, h1"/>
    <property type="match status" value="1"/>
</dbReference>
<keyword evidence="8 12" id="KW-0472">Membrane</keyword>
<keyword evidence="14" id="KW-1185">Reference proteome</keyword>
<dbReference type="FunFam" id="3.40.50.2300:FF:000024">
    <property type="entry name" value="Vomeronasal 2, receptor 73"/>
    <property type="match status" value="1"/>
</dbReference>
<keyword evidence="9" id="KW-0675">Receptor</keyword>
<evidence type="ECO:0000256" key="7">
    <source>
        <dbReference type="ARBA" id="ARBA00023040"/>
    </source>
</evidence>
<feature type="transmembrane region" description="Helical" evidence="12">
    <location>
        <begin position="633"/>
        <end position="658"/>
    </location>
</feature>
<gene>
    <name evidence="15" type="primary">LOC129339715</name>
</gene>
<keyword evidence="11" id="KW-0807">Transducer</keyword>
<reference evidence="15" key="1">
    <citation type="submission" date="2025-08" db="UniProtKB">
        <authorList>
            <consortium name="RefSeq"/>
        </authorList>
    </citation>
    <scope>IDENTIFICATION</scope>
    <source>
        <tissue evidence="15">Blood</tissue>
    </source>
</reference>
<dbReference type="Pfam" id="PF07562">
    <property type="entry name" value="NCD3G"/>
    <property type="match status" value="1"/>
</dbReference>
<dbReference type="SUPFAM" id="SSF53822">
    <property type="entry name" value="Periplasmic binding protein-like I"/>
    <property type="match status" value="1"/>
</dbReference>